<reference evidence="1 2" key="1">
    <citation type="journal article" date="2021" name="Sci. Rep.">
        <title>Chromosome anchoring in Senegalese sole (Solea senegalensis) reveals sex-associated markers and genome rearrangements in flatfish.</title>
        <authorList>
            <person name="Guerrero-Cozar I."/>
            <person name="Gomez-Garrido J."/>
            <person name="Berbel C."/>
            <person name="Martinez-Blanch J.F."/>
            <person name="Alioto T."/>
            <person name="Claros M.G."/>
            <person name="Gagnaire P.A."/>
            <person name="Manchado M."/>
        </authorList>
    </citation>
    <scope>NUCLEOTIDE SEQUENCE [LARGE SCALE GENOMIC DNA]</scope>
    <source>
        <strain evidence="1">Sse05_10M</strain>
    </source>
</reference>
<dbReference type="PANTHER" id="PTHR43238:SF1">
    <property type="entry name" value="GDP-L-FUCOSE SYNTHASE"/>
    <property type="match status" value="1"/>
</dbReference>
<organism evidence="1 2">
    <name type="scientific">Solea senegalensis</name>
    <name type="common">Senegalese sole</name>
    <dbReference type="NCBI Taxonomy" id="28829"/>
    <lineage>
        <taxon>Eukaryota</taxon>
        <taxon>Metazoa</taxon>
        <taxon>Chordata</taxon>
        <taxon>Craniata</taxon>
        <taxon>Vertebrata</taxon>
        <taxon>Euteleostomi</taxon>
        <taxon>Actinopterygii</taxon>
        <taxon>Neopterygii</taxon>
        <taxon>Teleostei</taxon>
        <taxon>Neoteleostei</taxon>
        <taxon>Acanthomorphata</taxon>
        <taxon>Carangaria</taxon>
        <taxon>Pleuronectiformes</taxon>
        <taxon>Pleuronectoidei</taxon>
        <taxon>Soleidae</taxon>
        <taxon>Solea</taxon>
    </lineage>
</organism>
<dbReference type="Proteomes" id="UP000693946">
    <property type="component" value="Linkage Group LG19"/>
</dbReference>
<accession>A0AAV6RJC9</accession>
<dbReference type="PANTHER" id="PTHR43238">
    <property type="entry name" value="GDP-L-FUCOSE SYNTHASE"/>
    <property type="match status" value="1"/>
</dbReference>
<evidence type="ECO:0008006" key="3">
    <source>
        <dbReference type="Google" id="ProtNLM"/>
    </source>
</evidence>
<sequence>MNYESSDLGRILVWALREYDEVDPFITSVGPEKEVSFTEAVKMITKALDFKGEIVYDTTMSDGQMRKTASNDKLRRYLPDFTFTPLDEAIKMTCDWFVANYDIARKLCDEALS</sequence>
<proteinExistence type="predicted"/>
<evidence type="ECO:0000313" key="1">
    <source>
        <dbReference type="EMBL" id="KAG7504939.1"/>
    </source>
</evidence>
<dbReference type="GO" id="GO:0050577">
    <property type="term" value="F:GDP-L-fucose synthase activity"/>
    <property type="evidence" value="ECO:0007669"/>
    <property type="project" value="TreeGrafter"/>
</dbReference>
<dbReference type="EMBL" id="JAGKHQ010000011">
    <property type="protein sequence ID" value="KAG7504939.1"/>
    <property type="molecule type" value="Genomic_DNA"/>
</dbReference>
<comment type="caution">
    <text evidence="1">The sequence shown here is derived from an EMBL/GenBank/DDBJ whole genome shotgun (WGS) entry which is preliminary data.</text>
</comment>
<name>A0AAV6RJC9_SOLSE</name>
<gene>
    <name evidence="1" type="ORF">JOB18_019873</name>
</gene>
<protein>
    <recommendedName>
        <fullName evidence="3">GDP-L-fucose synthase</fullName>
    </recommendedName>
</protein>
<keyword evidence="2" id="KW-1185">Reference proteome</keyword>
<dbReference type="AlphaFoldDB" id="A0AAV6RJC9"/>
<evidence type="ECO:0000313" key="2">
    <source>
        <dbReference type="Proteomes" id="UP000693946"/>
    </source>
</evidence>